<dbReference type="Gene3D" id="1.10.287.470">
    <property type="entry name" value="Helix hairpin bin"/>
    <property type="match status" value="1"/>
</dbReference>
<dbReference type="Gene3D" id="2.40.30.170">
    <property type="match status" value="1"/>
</dbReference>
<gene>
    <name evidence="2" type="ordered locus">WS1270</name>
</gene>
<dbReference type="Gene3D" id="2.40.50.100">
    <property type="match status" value="1"/>
</dbReference>
<proteinExistence type="predicted"/>
<evidence type="ECO:0000259" key="1">
    <source>
        <dbReference type="Pfam" id="PF25973"/>
    </source>
</evidence>
<dbReference type="STRING" id="273121.WS1270"/>
<evidence type="ECO:0000313" key="2">
    <source>
        <dbReference type="EMBL" id="CAE10349.1"/>
    </source>
</evidence>
<feature type="domain" description="CzcB-like barrel-sandwich hybrid" evidence="1">
    <location>
        <begin position="37"/>
        <end position="166"/>
    </location>
</feature>
<sequence length="248" mass="27758">MIRTLAFLGLFGILLHAQTPTGIYATFEVQAVQDASLTLPIAGVVKALYAEVGDHKKKGEILLELRNEEQKERVAMAKAELEMTRQQYLFSKAQFERYERSQSVIEKNTFERIAFEYKSKEEELKRAQKSLAYANEILDQTILRAPFEGIIAQKSVEVGDGISANSTKAFRLISPKRKLLLLLDSKHLGRIALGDSFVYSLDGVNYNQSAPLIKIYPTVDPKTRKAQAEALIEGLEPGIFGDGHIKGR</sequence>
<name>Q7M913_WOLSU</name>
<dbReference type="AlphaFoldDB" id="Q7M913"/>
<dbReference type="RefSeq" id="WP_011139135.1">
    <property type="nucleotide sequence ID" value="NC_005090.1"/>
</dbReference>
<protein>
    <submittedName>
        <fullName evidence="2">PUTATIVE EFFLUX TRANSPORTER</fullName>
    </submittedName>
</protein>
<dbReference type="InterPro" id="IPR058647">
    <property type="entry name" value="BSH_CzcB-like"/>
</dbReference>
<reference evidence="2 3" key="1">
    <citation type="journal article" date="2003" name="Proc. Natl. Acad. Sci. U.S.A.">
        <title>Complete genome sequence and analysis of Wolinella succinogenes.</title>
        <authorList>
            <person name="Baar C."/>
            <person name="Eppinger M."/>
            <person name="Raddatz G."/>
            <person name="Simon JM."/>
            <person name="Lanz C."/>
            <person name="Klimmek O."/>
            <person name="Nandakumar R."/>
            <person name="Gross R."/>
            <person name="Rosinus A."/>
            <person name="Keller H."/>
            <person name="Jagtap P."/>
            <person name="Linke B."/>
            <person name="Meyer F."/>
            <person name="Lederer H."/>
            <person name="Schuster S.C."/>
        </authorList>
    </citation>
    <scope>NUCLEOTIDE SEQUENCE [LARGE SCALE GENOMIC DNA]</scope>
    <source>
        <strain evidence="3">ATCC 29543 / DSM 1740 / CCUG 13145 / JCM 31913 / LMG 7466 / NCTC 11488 / FDC 602W</strain>
    </source>
</reference>
<evidence type="ECO:0000313" key="3">
    <source>
        <dbReference type="Proteomes" id="UP000000422"/>
    </source>
</evidence>
<dbReference type="EMBL" id="BX571660">
    <property type="protein sequence ID" value="CAE10349.1"/>
    <property type="molecule type" value="Genomic_DNA"/>
</dbReference>
<dbReference type="PANTHER" id="PTHR30469:SF15">
    <property type="entry name" value="HLYD FAMILY OF SECRETION PROTEINS"/>
    <property type="match status" value="1"/>
</dbReference>
<dbReference type="eggNOG" id="COG0845">
    <property type="taxonomic scope" value="Bacteria"/>
</dbReference>
<dbReference type="PANTHER" id="PTHR30469">
    <property type="entry name" value="MULTIDRUG RESISTANCE PROTEIN MDTA"/>
    <property type="match status" value="1"/>
</dbReference>
<accession>Q7M913</accession>
<dbReference type="SUPFAM" id="SSF111369">
    <property type="entry name" value="HlyD-like secretion proteins"/>
    <property type="match status" value="1"/>
</dbReference>
<organism evidence="3">
    <name type="scientific">Wolinella succinogenes (strain ATCC 29543 / DSM 1740 / CCUG 13145 / JCM 31913 / LMG 7466 / NCTC 11488 / FDC 602W)</name>
    <name type="common">Vibrio succinogenes</name>
    <dbReference type="NCBI Taxonomy" id="273121"/>
    <lineage>
        <taxon>Bacteria</taxon>
        <taxon>Pseudomonadati</taxon>
        <taxon>Campylobacterota</taxon>
        <taxon>Epsilonproteobacteria</taxon>
        <taxon>Campylobacterales</taxon>
        <taxon>Helicobacteraceae</taxon>
        <taxon>Wolinella</taxon>
    </lineage>
</organism>
<keyword evidence="3" id="KW-1185">Reference proteome</keyword>
<dbReference type="KEGG" id="wsu:WS1270"/>
<dbReference type="HOGENOM" id="CLU_097838_0_0_7"/>
<dbReference type="GO" id="GO:0015562">
    <property type="term" value="F:efflux transmembrane transporter activity"/>
    <property type="evidence" value="ECO:0007669"/>
    <property type="project" value="TreeGrafter"/>
</dbReference>
<dbReference type="Proteomes" id="UP000000422">
    <property type="component" value="Chromosome"/>
</dbReference>
<dbReference type="Pfam" id="PF25973">
    <property type="entry name" value="BSH_CzcB"/>
    <property type="match status" value="1"/>
</dbReference>
<dbReference type="GO" id="GO:1990281">
    <property type="term" value="C:efflux pump complex"/>
    <property type="evidence" value="ECO:0007669"/>
    <property type="project" value="TreeGrafter"/>
</dbReference>